<sequence>MSSSSPTPKPTHLVLVCCHGIYIGGPTHGLDEKEWLLAPFQKGETPTFIKHAQAGLSILSSSPPHSTALIFSGSKTRPEIEKSEAQSYLDICVCNDFWNIVRKEDVEGRILLEEQALDSFANVMFSILMFWKQTGHFPEKITIVSHGFKEERFMELHVPAIRFPSEKVVVLGIDPEYMTEGSEGYDEVRAEEVRRGSREMGYGEWERDPLGFGGVLSGKRRGRNPWGVSQGWFERREERERSGVKSMLRIGEAGFEEEFLTDGRQPWEDDGGREGE</sequence>
<dbReference type="InParanoid" id="A0A2J6T206"/>
<dbReference type="GeneID" id="36586399"/>
<dbReference type="STRING" id="1095630.A0A2J6T206"/>
<dbReference type="PANTHER" id="PTHR28110">
    <property type="entry name" value="TRANSMEMBRANE PROTEIN"/>
    <property type="match status" value="1"/>
</dbReference>
<gene>
    <name evidence="1" type="ORF">K444DRAFT_593847</name>
</gene>
<dbReference type="Proteomes" id="UP000235371">
    <property type="component" value="Unassembled WGS sequence"/>
</dbReference>
<dbReference type="GO" id="GO:0005737">
    <property type="term" value="C:cytoplasm"/>
    <property type="evidence" value="ECO:0007669"/>
    <property type="project" value="TreeGrafter"/>
</dbReference>
<dbReference type="PANTHER" id="PTHR28110:SF1">
    <property type="entry name" value="TRANSMEMBRANE PROTEIN"/>
    <property type="match status" value="1"/>
</dbReference>
<dbReference type="RefSeq" id="XP_024733961.1">
    <property type="nucleotide sequence ID" value="XM_024878322.1"/>
</dbReference>
<proteinExistence type="predicted"/>
<dbReference type="EMBL" id="KZ613847">
    <property type="protein sequence ID" value="PMD57057.1"/>
    <property type="molecule type" value="Genomic_DNA"/>
</dbReference>
<reference evidence="1 2" key="1">
    <citation type="submission" date="2016-04" db="EMBL/GenBank/DDBJ databases">
        <title>A degradative enzymes factory behind the ericoid mycorrhizal symbiosis.</title>
        <authorList>
            <consortium name="DOE Joint Genome Institute"/>
            <person name="Martino E."/>
            <person name="Morin E."/>
            <person name="Grelet G."/>
            <person name="Kuo A."/>
            <person name="Kohler A."/>
            <person name="Daghino S."/>
            <person name="Barry K."/>
            <person name="Choi C."/>
            <person name="Cichocki N."/>
            <person name="Clum A."/>
            <person name="Copeland A."/>
            <person name="Hainaut M."/>
            <person name="Haridas S."/>
            <person name="Labutti K."/>
            <person name="Lindquist E."/>
            <person name="Lipzen A."/>
            <person name="Khouja H.-R."/>
            <person name="Murat C."/>
            <person name="Ohm R."/>
            <person name="Olson A."/>
            <person name="Spatafora J."/>
            <person name="Veneault-Fourrey C."/>
            <person name="Henrissat B."/>
            <person name="Grigoriev I."/>
            <person name="Martin F."/>
            <person name="Perotto S."/>
        </authorList>
    </citation>
    <scope>NUCLEOTIDE SEQUENCE [LARGE SCALE GENOMIC DNA]</scope>
    <source>
        <strain evidence="1 2">E</strain>
    </source>
</reference>
<dbReference type="FunCoup" id="A0A2J6T206">
    <property type="interactions" value="71"/>
</dbReference>
<keyword evidence="2" id="KW-1185">Reference proteome</keyword>
<dbReference type="AlphaFoldDB" id="A0A2J6T206"/>
<organism evidence="1 2">
    <name type="scientific">Hyaloscypha bicolor E</name>
    <dbReference type="NCBI Taxonomy" id="1095630"/>
    <lineage>
        <taxon>Eukaryota</taxon>
        <taxon>Fungi</taxon>
        <taxon>Dikarya</taxon>
        <taxon>Ascomycota</taxon>
        <taxon>Pezizomycotina</taxon>
        <taxon>Leotiomycetes</taxon>
        <taxon>Helotiales</taxon>
        <taxon>Hyaloscyphaceae</taxon>
        <taxon>Hyaloscypha</taxon>
        <taxon>Hyaloscypha bicolor</taxon>
    </lineage>
</organism>
<evidence type="ECO:0000313" key="2">
    <source>
        <dbReference type="Proteomes" id="UP000235371"/>
    </source>
</evidence>
<evidence type="ECO:0000313" key="1">
    <source>
        <dbReference type="EMBL" id="PMD57057.1"/>
    </source>
</evidence>
<dbReference type="OrthoDB" id="4347at2759"/>
<name>A0A2J6T206_9HELO</name>
<evidence type="ECO:0008006" key="3">
    <source>
        <dbReference type="Google" id="ProtNLM"/>
    </source>
</evidence>
<dbReference type="InterPro" id="IPR055323">
    <property type="entry name" value="C57A10.07/YOR238W"/>
</dbReference>
<protein>
    <recommendedName>
        <fullName evidence="3">DUF218 domain-containing protein</fullName>
    </recommendedName>
</protein>
<accession>A0A2J6T206</accession>